<comment type="similarity">
    <text evidence="3">Belongs to the CcmC/CycZ/HelC family.</text>
</comment>
<keyword evidence="6" id="KW-0201">Cytochrome c-type biogenesis</keyword>
<accession>A0A1M3L723</accession>
<evidence type="ECO:0000313" key="12">
    <source>
        <dbReference type="Proteomes" id="UP000184233"/>
    </source>
</evidence>
<sequence length="222" mass="24987">MAAPTNTIVAVEPAITLPYIMGLEERARIIFFHVPMSWTAVVAYLIAMIFGIRYLRSRDLAHDAASAAAAGVGTLYCILATITGAVWAKFNWGSFWNWDPRETSIFVLLLIYFAYFLLRTSIDDDERRARLSSVYGIVAFVTVPFFIFILPRLLPGLHPGSSDDTTAGPLLSPKSEAINPTKQVVFALSLMAFTLIYFWLMNLRLRATNLERTMEQQRLENV</sequence>
<reference evidence="11 12" key="1">
    <citation type="submission" date="2016-09" db="EMBL/GenBank/DDBJ databases">
        <title>Genome-resolved meta-omics ties microbial dynamics to process performance in biotechnology for thiocyanate degradation.</title>
        <authorList>
            <person name="Kantor R.S."/>
            <person name="Huddy R.J."/>
            <person name="Iyer R."/>
            <person name="Thomas B.C."/>
            <person name="Brown C.T."/>
            <person name="Anantharaman K."/>
            <person name="Tringe S."/>
            <person name="Hettich R.L."/>
            <person name="Harrison S.T."/>
            <person name="Banfield J.F."/>
        </authorList>
    </citation>
    <scope>NUCLEOTIDE SEQUENCE [LARGE SCALE GENOMIC DNA]</scope>
    <source>
        <strain evidence="11">59-99</strain>
    </source>
</reference>
<feature type="transmembrane region" description="Helical" evidence="9">
    <location>
        <begin position="29"/>
        <end position="52"/>
    </location>
</feature>
<keyword evidence="8 9" id="KW-0472">Membrane</keyword>
<feature type="transmembrane region" description="Helical" evidence="9">
    <location>
        <begin position="134"/>
        <end position="154"/>
    </location>
</feature>
<evidence type="ECO:0000256" key="2">
    <source>
        <dbReference type="ARBA" id="ARBA00004141"/>
    </source>
</evidence>
<keyword evidence="5 9" id="KW-0812">Transmembrane</keyword>
<dbReference type="EMBL" id="MKVH01000002">
    <property type="protein sequence ID" value="OJX61377.1"/>
    <property type="molecule type" value="Genomic_DNA"/>
</dbReference>
<dbReference type="PANTHER" id="PTHR30071:SF1">
    <property type="entry name" value="CYTOCHROME B_B6 PROTEIN-RELATED"/>
    <property type="match status" value="1"/>
</dbReference>
<dbReference type="GO" id="GO:0005886">
    <property type="term" value="C:plasma membrane"/>
    <property type="evidence" value="ECO:0007669"/>
    <property type="project" value="TreeGrafter"/>
</dbReference>
<evidence type="ECO:0000313" key="11">
    <source>
        <dbReference type="EMBL" id="OJX61377.1"/>
    </source>
</evidence>
<dbReference type="STRING" id="1895771.BGO89_01610"/>
<evidence type="ECO:0000256" key="8">
    <source>
        <dbReference type="ARBA" id="ARBA00023136"/>
    </source>
</evidence>
<evidence type="ECO:0000256" key="1">
    <source>
        <dbReference type="ARBA" id="ARBA00002442"/>
    </source>
</evidence>
<dbReference type="GO" id="GO:0017004">
    <property type="term" value="P:cytochrome complex assembly"/>
    <property type="evidence" value="ECO:0007669"/>
    <property type="project" value="UniProtKB-KW"/>
</dbReference>
<comment type="caution">
    <text evidence="11">The sequence shown here is derived from an EMBL/GenBank/DDBJ whole genome shotgun (WGS) entry which is preliminary data.</text>
</comment>
<evidence type="ECO:0000256" key="9">
    <source>
        <dbReference type="SAM" id="Phobius"/>
    </source>
</evidence>
<keyword evidence="7 9" id="KW-1133">Transmembrane helix</keyword>
<dbReference type="InterPro" id="IPR045062">
    <property type="entry name" value="Cyt_c_biogenesis_CcsA/CcmC"/>
</dbReference>
<dbReference type="AlphaFoldDB" id="A0A1M3L723"/>
<evidence type="ECO:0000256" key="5">
    <source>
        <dbReference type="ARBA" id="ARBA00022692"/>
    </source>
</evidence>
<proteinExistence type="inferred from homology"/>
<protein>
    <recommendedName>
        <fullName evidence="4">Heme exporter protein C</fullName>
    </recommendedName>
</protein>
<feature type="transmembrane region" description="Helical" evidence="9">
    <location>
        <begin position="64"/>
        <end position="88"/>
    </location>
</feature>
<dbReference type="PANTHER" id="PTHR30071">
    <property type="entry name" value="HEME EXPORTER PROTEIN C"/>
    <property type="match status" value="1"/>
</dbReference>
<feature type="domain" description="Cytochrome c assembly protein" evidence="10">
    <location>
        <begin position="25"/>
        <end position="158"/>
    </location>
</feature>
<organism evidence="11 12">
    <name type="scientific">Candidatus Kapaibacterium thiocyanatum</name>
    <dbReference type="NCBI Taxonomy" id="1895771"/>
    <lineage>
        <taxon>Bacteria</taxon>
        <taxon>Pseudomonadati</taxon>
        <taxon>Candidatus Kapaibacteriota</taxon>
        <taxon>Candidatus Kapaibacteriia</taxon>
        <taxon>Candidatus Kapaibacteriales</taxon>
        <taxon>Candidatus Kapaibacteriaceae</taxon>
        <taxon>Candidatus Kapaibacterium</taxon>
    </lineage>
</organism>
<comment type="function">
    <text evidence="1">Required for the export of heme to the periplasm for the biogenesis of c-type cytochromes.</text>
</comment>
<dbReference type="Proteomes" id="UP000184233">
    <property type="component" value="Unassembled WGS sequence"/>
</dbReference>
<feature type="transmembrane region" description="Helical" evidence="9">
    <location>
        <begin position="184"/>
        <end position="203"/>
    </location>
</feature>
<dbReference type="InterPro" id="IPR003557">
    <property type="entry name" value="Cyt_c_biogenesis_CcmC"/>
</dbReference>
<dbReference type="GO" id="GO:0020037">
    <property type="term" value="F:heme binding"/>
    <property type="evidence" value="ECO:0007669"/>
    <property type="project" value="InterPro"/>
</dbReference>
<comment type="subcellular location">
    <subcellularLocation>
        <location evidence="2">Membrane</location>
        <topology evidence="2">Multi-pass membrane protein</topology>
    </subcellularLocation>
</comment>
<evidence type="ECO:0000256" key="4">
    <source>
        <dbReference type="ARBA" id="ARBA00016463"/>
    </source>
</evidence>
<evidence type="ECO:0000259" key="10">
    <source>
        <dbReference type="Pfam" id="PF01578"/>
    </source>
</evidence>
<evidence type="ECO:0000256" key="7">
    <source>
        <dbReference type="ARBA" id="ARBA00022989"/>
    </source>
</evidence>
<feature type="transmembrane region" description="Helical" evidence="9">
    <location>
        <begin position="103"/>
        <end position="122"/>
    </location>
</feature>
<dbReference type="Pfam" id="PF01578">
    <property type="entry name" value="Cytochrom_C_asm"/>
    <property type="match status" value="1"/>
</dbReference>
<gene>
    <name evidence="11" type="ORF">BGO89_01610</name>
</gene>
<evidence type="ECO:0000256" key="6">
    <source>
        <dbReference type="ARBA" id="ARBA00022748"/>
    </source>
</evidence>
<dbReference type="PRINTS" id="PR01386">
    <property type="entry name" value="CCMCBIOGNSIS"/>
</dbReference>
<dbReference type="GO" id="GO:0015232">
    <property type="term" value="F:heme transmembrane transporter activity"/>
    <property type="evidence" value="ECO:0007669"/>
    <property type="project" value="InterPro"/>
</dbReference>
<dbReference type="InterPro" id="IPR002541">
    <property type="entry name" value="Cyt_c_assembly"/>
</dbReference>
<name>A0A1M3L723_9BACT</name>
<evidence type="ECO:0000256" key="3">
    <source>
        <dbReference type="ARBA" id="ARBA00005840"/>
    </source>
</evidence>